<evidence type="ECO:0000256" key="9">
    <source>
        <dbReference type="ARBA" id="ARBA00022484"/>
    </source>
</evidence>
<feature type="transmembrane region" description="Helical" evidence="65">
    <location>
        <begin position="2356"/>
        <end position="2376"/>
    </location>
</feature>
<evidence type="ECO:0000256" key="58">
    <source>
        <dbReference type="ARBA" id="ARBA00046942"/>
    </source>
</evidence>
<feature type="transmembrane region" description="Helical" evidence="65">
    <location>
        <begin position="1278"/>
        <end position="1305"/>
    </location>
</feature>
<comment type="subunit">
    <text evidence="57">Forms heterodimers with envelope protein E in the endoplasmic reticulum and Golgi.</text>
</comment>
<dbReference type="Pfam" id="PF01349">
    <property type="entry name" value="Flavi_NS4B"/>
    <property type="match status" value="1"/>
</dbReference>
<keyword evidence="40 65" id="KW-1133">Transmembrane helix</keyword>
<evidence type="ECO:0000256" key="35">
    <source>
        <dbReference type="ARBA" id="ARBA00022844"/>
    </source>
</evidence>
<evidence type="ECO:0000256" key="2">
    <source>
        <dbReference type="ARBA" id="ARBA00004147"/>
    </source>
</evidence>
<evidence type="ECO:0000256" key="25">
    <source>
        <dbReference type="ARBA" id="ARBA00022695"/>
    </source>
</evidence>
<evidence type="ECO:0000259" key="68">
    <source>
        <dbReference type="PROSITE" id="PS51194"/>
    </source>
</evidence>
<dbReference type="GO" id="GO:0005576">
    <property type="term" value="C:extracellular region"/>
    <property type="evidence" value="ECO:0007669"/>
    <property type="project" value="UniProtKB-SubCell"/>
</dbReference>
<dbReference type="GO" id="GO:0039520">
    <property type="term" value="P:symbiont-mediated activation of host autophagy"/>
    <property type="evidence" value="ECO:0007669"/>
    <property type="project" value="UniProtKB-KW"/>
</dbReference>
<dbReference type="FunFam" id="3.30.70.2840:FF:000004">
    <property type="entry name" value="Genome polyprotein"/>
    <property type="match status" value="1"/>
</dbReference>
<keyword evidence="39" id="KW-0693">Viral RNA replication</keyword>
<evidence type="ECO:0000256" key="28">
    <source>
        <dbReference type="ARBA" id="ARBA00022801"/>
    </source>
</evidence>
<feature type="disulfide bond" evidence="62">
    <location>
        <begin position="577"/>
        <end position="607"/>
    </location>
</feature>
<evidence type="ECO:0000256" key="43">
    <source>
        <dbReference type="ARBA" id="ARBA00023136"/>
    </source>
</evidence>
<dbReference type="InterPro" id="IPR043502">
    <property type="entry name" value="DNA/RNA_pol_sf"/>
</dbReference>
<dbReference type="Pfam" id="PF01005">
    <property type="entry name" value="Flavi_NS2A"/>
    <property type="match status" value="1"/>
</dbReference>
<dbReference type="GO" id="GO:0003968">
    <property type="term" value="F:RNA-directed RNA polymerase activity"/>
    <property type="evidence" value="ECO:0007669"/>
    <property type="project" value="UniProtKB-KW"/>
</dbReference>
<keyword evidence="48" id="KW-0922">Interferon antiviral system evasion</keyword>
<dbReference type="InterPro" id="IPR049486">
    <property type="entry name" value="NS3-hel_C_flaviviridae"/>
</dbReference>
<dbReference type="SMART" id="SM00487">
    <property type="entry name" value="DEXDc"/>
    <property type="match status" value="1"/>
</dbReference>
<evidence type="ECO:0000256" key="54">
    <source>
        <dbReference type="ARBA" id="ARBA00025871"/>
    </source>
</evidence>
<dbReference type="InterPro" id="IPR001850">
    <property type="entry name" value="Flavi_NS3_S7"/>
</dbReference>
<evidence type="ECO:0000256" key="42">
    <source>
        <dbReference type="ARBA" id="ARBA00023050"/>
    </source>
</evidence>
<keyword evidence="44 62" id="KW-1015">Disulfide bond</keyword>
<evidence type="ECO:0000256" key="64">
    <source>
        <dbReference type="SAM" id="MobiDB-lite"/>
    </source>
</evidence>
<dbReference type="SUPFAM" id="SSF81296">
    <property type="entry name" value="E set domains"/>
    <property type="match status" value="1"/>
</dbReference>
<evidence type="ECO:0000256" key="55">
    <source>
        <dbReference type="ARBA" id="ARBA00035601"/>
    </source>
</evidence>
<evidence type="ECO:0000256" key="3">
    <source>
        <dbReference type="ARBA" id="ARBA00004153"/>
    </source>
</evidence>
<keyword evidence="30" id="KW-0347">Helicase</keyword>
<evidence type="ECO:0000256" key="38">
    <source>
        <dbReference type="ARBA" id="ARBA00022884"/>
    </source>
</evidence>
<comment type="catalytic activity">
    <reaction evidence="59">
        <text>a ribonucleoside 5'-triphosphate + H2O = a ribonucleoside 5'-diphosphate + phosphate + H(+)</text>
        <dbReference type="Rhea" id="RHEA:23680"/>
        <dbReference type="ChEBI" id="CHEBI:15377"/>
        <dbReference type="ChEBI" id="CHEBI:15378"/>
        <dbReference type="ChEBI" id="CHEBI:43474"/>
        <dbReference type="ChEBI" id="CHEBI:57930"/>
        <dbReference type="ChEBI" id="CHEBI:61557"/>
        <dbReference type="EC" id="3.6.1.15"/>
    </reaction>
</comment>
<feature type="region of interest" description="Disordered" evidence="64">
    <location>
        <begin position="1937"/>
        <end position="1958"/>
    </location>
</feature>
<feature type="domain" description="RdRp catalytic" evidence="66">
    <location>
        <begin position="3028"/>
        <end position="3180"/>
    </location>
</feature>
<keyword evidence="41" id="KW-0506">mRNA capping</keyword>
<evidence type="ECO:0000259" key="66">
    <source>
        <dbReference type="PROSITE" id="PS50507"/>
    </source>
</evidence>
<evidence type="ECO:0000256" key="34">
    <source>
        <dbReference type="ARBA" id="ARBA00022840"/>
    </source>
</evidence>
<dbReference type="CDD" id="cd23204">
    <property type="entry name" value="Flavivirus_RdRp"/>
    <property type="match status" value="1"/>
</dbReference>
<keyword evidence="31" id="KW-0720">Serine protease</keyword>
<comment type="subcellular location">
    <subcellularLocation>
        <location evidence="5">Host cytoplasm</location>
        <location evidence="5">Host perinuclear region</location>
    </subcellularLocation>
    <subcellularLocation>
        <location evidence="3">Host endoplasmic reticulum membrane</location>
        <topology evidence="3">Multi-pass membrane protein</topology>
    </subcellularLocation>
    <subcellularLocation>
        <location evidence="6">Host endoplasmic reticulum membrane</location>
        <topology evidence="6">Peripheral membrane protein</topology>
        <orientation evidence="6">Cytoplasmic side</orientation>
    </subcellularLocation>
    <subcellularLocation>
        <location evidence="51">Host endoplasmic reticulum membrane</location>
        <topology evidence="51">Peripheral membrane protein</topology>
        <orientation evidence="51">Lumenal side</orientation>
    </subcellularLocation>
    <subcellularLocation>
        <location evidence="2">Host nucleus</location>
    </subcellularLocation>
    <subcellularLocation>
        <location evidence="7">Secreted</location>
    </subcellularLocation>
    <subcellularLocation>
        <location evidence="4">Virion membrane</location>
        <topology evidence="4">Multi-pass membrane protein</topology>
    </subcellularLocation>
</comment>
<protein>
    <recommendedName>
        <fullName evidence="8">Genome polyprotein</fullName>
    </recommendedName>
</protein>
<name>A0A1Z3FTS1_WSLV</name>
<dbReference type="PROSITE" id="PS51591">
    <property type="entry name" value="RNA_CAP01_NS5_MT"/>
    <property type="match status" value="1"/>
</dbReference>
<feature type="transmembrane region" description="Helical" evidence="65">
    <location>
        <begin position="714"/>
        <end position="740"/>
    </location>
</feature>
<dbReference type="Pfam" id="PF01728">
    <property type="entry name" value="FtsJ"/>
    <property type="match status" value="1"/>
</dbReference>
<dbReference type="Pfam" id="PF02832">
    <property type="entry name" value="Flavi_glycop_C"/>
    <property type="match status" value="1"/>
</dbReference>
<dbReference type="InterPro" id="IPR038688">
    <property type="entry name" value="Flavi_propep_sf"/>
</dbReference>
<feature type="binding site" evidence="63">
    <location>
        <position position="3215"/>
    </location>
    <ligand>
        <name>Zn(2+)</name>
        <dbReference type="ChEBI" id="CHEBI:29105"/>
        <label>2</label>
    </ligand>
</feature>
<dbReference type="InterPro" id="IPR013755">
    <property type="entry name" value="Flav_gly_cen_dom_subdom1"/>
</dbReference>
<feature type="domain" description="Peptidase S7" evidence="70">
    <location>
        <begin position="1480"/>
        <end position="1659"/>
    </location>
</feature>
<dbReference type="GO" id="GO:0044220">
    <property type="term" value="C:host cell perinuclear region of cytoplasm"/>
    <property type="evidence" value="ECO:0007669"/>
    <property type="project" value="UniProtKB-SubCell"/>
</dbReference>
<dbReference type="Pfam" id="PF07652">
    <property type="entry name" value="Flavi_DEAD"/>
    <property type="match status" value="1"/>
</dbReference>
<evidence type="ECO:0000256" key="27">
    <source>
        <dbReference type="ARBA" id="ARBA00022741"/>
    </source>
</evidence>
<dbReference type="InterPro" id="IPR036253">
    <property type="entry name" value="Glycoprot_cen/dimer_sf"/>
</dbReference>
<dbReference type="Pfam" id="PF00948">
    <property type="entry name" value="Flavi_NS1"/>
    <property type="match status" value="1"/>
</dbReference>
<keyword evidence="42" id="KW-1072">Activation of host autophagy by virus</keyword>
<keyword evidence="9" id="KW-0696">RNA-directed RNA polymerase</keyword>
<keyword evidence="25" id="KW-0548">Nucleotidyltransferase</keyword>
<dbReference type="Pfam" id="PF01002">
    <property type="entry name" value="Flavi_NS2B"/>
    <property type="match status" value="1"/>
</dbReference>
<dbReference type="Pfam" id="PF01004">
    <property type="entry name" value="Flavi_M"/>
    <property type="match status" value="1"/>
</dbReference>
<comment type="catalytic activity">
    <reaction evidence="60">
        <text>ATP + H2O = ADP + phosphate + H(+)</text>
        <dbReference type="Rhea" id="RHEA:13065"/>
        <dbReference type="ChEBI" id="CHEBI:15377"/>
        <dbReference type="ChEBI" id="CHEBI:15378"/>
        <dbReference type="ChEBI" id="CHEBI:30616"/>
        <dbReference type="ChEBI" id="CHEBI:43474"/>
        <dbReference type="ChEBI" id="CHEBI:456216"/>
        <dbReference type="EC" id="3.6.4.13"/>
    </reaction>
</comment>
<comment type="function">
    <text evidence="56">Inhibits RNA silencing by interfering with host Dicer.</text>
</comment>
<dbReference type="Pfam" id="PF01003">
    <property type="entry name" value="Flavi_capsid"/>
    <property type="match status" value="1"/>
</dbReference>
<evidence type="ECO:0000256" key="40">
    <source>
        <dbReference type="ARBA" id="ARBA00022989"/>
    </source>
</evidence>
<feature type="binding site" evidence="63">
    <location>
        <position position="2947"/>
    </location>
    <ligand>
        <name>Zn(2+)</name>
        <dbReference type="ChEBI" id="CHEBI:29105"/>
        <label>1</label>
    </ligand>
</feature>
<dbReference type="GO" id="GO:0039654">
    <property type="term" value="P:fusion of virus membrane with host endosome membrane"/>
    <property type="evidence" value="ECO:0007669"/>
    <property type="project" value="UniProtKB-KW"/>
</dbReference>
<keyword evidence="20" id="KW-0507">mRNA processing</keyword>
<dbReference type="InterPro" id="IPR001528">
    <property type="entry name" value="Flavi_NS4B"/>
</dbReference>
<dbReference type="GO" id="GO:0046718">
    <property type="term" value="P:symbiont entry into host cell"/>
    <property type="evidence" value="ECO:0007669"/>
    <property type="project" value="UniProtKB-KW"/>
</dbReference>
<dbReference type="Pfam" id="PF01570">
    <property type="entry name" value="Flavi_propep"/>
    <property type="match status" value="1"/>
</dbReference>
<dbReference type="Pfam" id="PF00949">
    <property type="entry name" value="Peptidase_S7"/>
    <property type="match status" value="1"/>
</dbReference>
<keyword evidence="10" id="KW-1168">Fusion of virus membrane with host membrane</keyword>
<dbReference type="EMBL" id="KY056257">
    <property type="protein sequence ID" value="ASC48301.1"/>
    <property type="molecule type" value="Genomic_RNA"/>
</dbReference>
<dbReference type="Gene3D" id="2.40.10.120">
    <property type="match status" value="2"/>
</dbReference>
<evidence type="ECO:0000256" key="16">
    <source>
        <dbReference type="ARBA" id="ARBA00022581"/>
    </source>
</evidence>
<dbReference type="Pfam" id="PF20907">
    <property type="entry name" value="Flav_NS3-hel_C"/>
    <property type="match status" value="1"/>
</dbReference>
<evidence type="ECO:0000256" key="50">
    <source>
        <dbReference type="ARBA" id="ARBA00023296"/>
    </source>
</evidence>
<feature type="disulfide bond" evidence="62">
    <location>
        <begin position="283"/>
        <end position="310"/>
    </location>
</feature>
<evidence type="ECO:0000256" key="12">
    <source>
        <dbReference type="ARBA" id="ARBA00022525"/>
    </source>
</evidence>
<keyword evidence="17" id="KW-1162">Viral penetration into host cytoplasm</keyword>
<organismHost>
    <name type="scientific">Aedes</name>
    <dbReference type="NCBI Taxonomy" id="7158"/>
</organismHost>
<evidence type="ECO:0000256" key="23">
    <source>
        <dbReference type="ARBA" id="ARBA00022691"/>
    </source>
</evidence>
<dbReference type="CDD" id="cd20761">
    <property type="entry name" value="capping_2-OMTase_Flaviviridae"/>
    <property type="match status" value="1"/>
</dbReference>
<keyword evidence="12" id="KW-0964">Secreted</keyword>
<keyword evidence="33 63" id="KW-0862">Zinc</keyword>
<dbReference type="Gene3D" id="2.60.260.50">
    <property type="entry name" value="Flavivirus polyprotein propeptide domain"/>
    <property type="match status" value="1"/>
</dbReference>
<dbReference type="InterPro" id="IPR009003">
    <property type="entry name" value="Peptidase_S1_PA"/>
</dbReference>
<dbReference type="GO" id="GO:0005524">
    <property type="term" value="F:ATP binding"/>
    <property type="evidence" value="ECO:0007669"/>
    <property type="project" value="UniProtKB-KW"/>
</dbReference>
<evidence type="ECO:0000256" key="45">
    <source>
        <dbReference type="ARBA" id="ARBA00023180"/>
    </source>
</evidence>
<keyword evidence="32" id="KW-1114">Inhibition of host interferon signaling pathway by virus</keyword>
<keyword evidence="37" id="KW-1106">Inhibition of host STAT2 by virus</keyword>
<comment type="catalytic activity">
    <reaction evidence="53">
        <text>Selective hydrolysis of -Xaa-Xaa-|-Yaa- bonds in which each of the Xaa can be either Arg or Lys and Yaa can be either Ser or Ala.</text>
        <dbReference type="EC" id="3.4.21.91"/>
    </reaction>
</comment>
<dbReference type="NCBIfam" id="TIGR04240">
    <property type="entry name" value="flavi_E_stem"/>
    <property type="match status" value="1"/>
</dbReference>
<dbReference type="InterPro" id="IPR014001">
    <property type="entry name" value="Helicase_ATP-bd"/>
</dbReference>
<evidence type="ECO:0000256" key="22">
    <source>
        <dbReference type="ARBA" id="ARBA00022679"/>
    </source>
</evidence>
<evidence type="ECO:0000256" key="1">
    <source>
        <dbReference type="ARBA" id="ARBA00003504"/>
    </source>
</evidence>
<dbReference type="GO" id="GO:0039502">
    <property type="term" value="P:symbiont-mediated suppression of host type I interferon-mediated signaling pathway"/>
    <property type="evidence" value="ECO:0007669"/>
    <property type="project" value="UniProtKB-KW"/>
</dbReference>
<keyword evidence="46" id="KW-1038">Host endoplasmic reticulum</keyword>
<evidence type="ECO:0000256" key="15">
    <source>
        <dbReference type="ARBA" id="ARBA00022562"/>
    </source>
</evidence>
<evidence type="ECO:0000256" key="10">
    <source>
        <dbReference type="ARBA" id="ARBA00022506"/>
    </source>
</evidence>
<keyword evidence="34" id="KW-0067">ATP-binding</keyword>
<feature type="compositionally biased region" description="Basic and acidic residues" evidence="64">
    <location>
        <begin position="1944"/>
        <end position="1953"/>
    </location>
</feature>
<feature type="domain" description="Flavivirus NS2B" evidence="69">
    <location>
        <begin position="1350"/>
        <end position="1479"/>
    </location>
</feature>
<feature type="binding site" evidence="63">
    <location>
        <position position="2950"/>
    </location>
    <ligand>
        <name>Zn(2+)</name>
        <dbReference type="ChEBI" id="CHEBI:29105"/>
        <label>1</label>
    </ligand>
</feature>
<dbReference type="GO" id="GO:0005198">
    <property type="term" value="F:structural molecule activity"/>
    <property type="evidence" value="ECO:0007669"/>
    <property type="project" value="InterPro"/>
</dbReference>
<evidence type="ECO:0000256" key="17">
    <source>
        <dbReference type="ARBA" id="ARBA00022595"/>
    </source>
</evidence>
<dbReference type="InterPro" id="IPR029063">
    <property type="entry name" value="SAM-dependent_MTases_sf"/>
</dbReference>
<dbReference type="InterPro" id="IPR000069">
    <property type="entry name" value="Env_glycoprot_M_flavivir"/>
</dbReference>
<feature type="transmembrane region" description="Helical" evidence="65">
    <location>
        <begin position="2420"/>
        <end position="2440"/>
    </location>
</feature>
<keyword evidence="45" id="KW-0325">Glycoprotein</keyword>
<evidence type="ECO:0000256" key="49">
    <source>
        <dbReference type="ARBA" id="ARBA00023280"/>
    </source>
</evidence>
<feature type="disulfide bond" evidence="62">
    <location>
        <begin position="372"/>
        <end position="401"/>
    </location>
</feature>
<keyword evidence="26 63" id="KW-0479">Metal-binding</keyword>
<dbReference type="Gene3D" id="3.30.70.2840">
    <property type="entry name" value="Flavivirus RNA-directed RNA polymerase, thumb domain"/>
    <property type="match status" value="3"/>
</dbReference>
<keyword evidence="35" id="KW-0946">Virion</keyword>
<evidence type="ECO:0000256" key="13">
    <source>
        <dbReference type="ARBA" id="ARBA00022553"/>
    </source>
</evidence>
<dbReference type="InterPro" id="IPR013756">
    <property type="entry name" value="GlyE_cen_dom_subdom2"/>
</dbReference>
<proteinExistence type="predicted"/>
<dbReference type="SUPFAM" id="SSF56983">
    <property type="entry name" value="Viral glycoprotein, central and dimerisation domains"/>
    <property type="match status" value="1"/>
</dbReference>
<dbReference type="PIRSF" id="PIRSF003817">
    <property type="entry name" value="Gen_Poly_FLV"/>
    <property type="match status" value="1"/>
</dbReference>
<keyword evidence="14" id="KW-0167">Capsid protein</keyword>
<dbReference type="Gene3D" id="1.10.260.90">
    <property type="match status" value="1"/>
</dbReference>
<dbReference type="InterPro" id="IPR027417">
    <property type="entry name" value="P-loop_NTPase"/>
</dbReference>
<keyword evidence="47" id="KW-1035">Host cytoplasm</keyword>
<evidence type="ECO:0000256" key="8">
    <source>
        <dbReference type="ARBA" id="ARBA00020107"/>
    </source>
</evidence>
<evidence type="ECO:0000256" key="41">
    <source>
        <dbReference type="ARBA" id="ARBA00023042"/>
    </source>
</evidence>
<evidence type="ECO:0000259" key="67">
    <source>
        <dbReference type="PROSITE" id="PS51192"/>
    </source>
</evidence>
<comment type="function">
    <text evidence="1">Functions as a signal peptide for NS4B and is required for the interferon antagonism activity of the latter.</text>
</comment>
<evidence type="ECO:0000256" key="30">
    <source>
        <dbReference type="ARBA" id="ARBA00022806"/>
    </source>
</evidence>
<keyword evidence="16" id="KW-0945">Host-virus interaction</keyword>
<dbReference type="GO" id="GO:0006508">
    <property type="term" value="P:proteolysis"/>
    <property type="evidence" value="ECO:0007669"/>
    <property type="project" value="UniProtKB-KW"/>
</dbReference>
<feature type="transmembrane region" description="Helical" evidence="65">
    <location>
        <begin position="2204"/>
        <end position="2222"/>
    </location>
</feature>
<dbReference type="GO" id="GO:0046983">
    <property type="term" value="F:protein dimerization activity"/>
    <property type="evidence" value="ECO:0007669"/>
    <property type="project" value="InterPro"/>
</dbReference>
<dbReference type="GO" id="GO:0042025">
    <property type="term" value="C:host cell nucleus"/>
    <property type="evidence" value="ECO:0007669"/>
    <property type="project" value="UniProtKB-SubCell"/>
</dbReference>
<dbReference type="Gene3D" id="2.60.40.350">
    <property type="match status" value="1"/>
</dbReference>
<feature type="disulfide bond" evidence="62">
    <location>
        <begin position="340"/>
        <end position="396"/>
    </location>
</feature>
<dbReference type="PROSITE" id="PS50507">
    <property type="entry name" value="RDRP_SSRNA_POS"/>
    <property type="match status" value="1"/>
</dbReference>
<keyword evidence="27" id="KW-0547">Nucleotide-binding</keyword>
<feature type="binding site" evidence="63">
    <location>
        <position position="2938"/>
    </location>
    <ligand>
        <name>Zn(2+)</name>
        <dbReference type="ChEBI" id="CHEBI:29105"/>
        <label>1</label>
    </ligand>
</feature>
<dbReference type="InterPro" id="IPR043504">
    <property type="entry name" value="Peptidase_S1_PA_chymotrypsin"/>
</dbReference>
<dbReference type="InterPro" id="IPR014412">
    <property type="entry name" value="Gen_Poly_FLV"/>
</dbReference>
<evidence type="ECO:0000256" key="44">
    <source>
        <dbReference type="ARBA" id="ARBA00023157"/>
    </source>
</evidence>
<comment type="subunit">
    <text evidence="54">Interacts (via N-terminus) with serine protease NS3.</text>
</comment>
<comment type="subunit">
    <text evidence="58">Forms a heterodimer with serine protease NS3. May form homooligomers.</text>
</comment>
<dbReference type="Pfam" id="PF00972">
    <property type="entry name" value="Flavi_NS5"/>
    <property type="match status" value="1"/>
</dbReference>
<evidence type="ECO:0000256" key="7">
    <source>
        <dbReference type="ARBA" id="ARBA00004613"/>
    </source>
</evidence>
<feature type="transmembrane region" description="Helical" evidence="65">
    <location>
        <begin position="2286"/>
        <end position="2307"/>
    </location>
</feature>
<evidence type="ECO:0000256" key="33">
    <source>
        <dbReference type="ARBA" id="ARBA00022833"/>
    </source>
</evidence>
<dbReference type="GO" id="GO:0003725">
    <property type="term" value="F:double-stranded RNA binding"/>
    <property type="evidence" value="ECO:0007669"/>
    <property type="project" value="InterPro"/>
</dbReference>
<dbReference type="Pfam" id="PF21659">
    <property type="entry name" value="Flavi_E_stem"/>
    <property type="match status" value="1"/>
</dbReference>
<feature type="active site" description="Charge relay system; for serine protease NS3 activity" evidence="61">
    <location>
        <position position="1616"/>
    </location>
</feature>
<dbReference type="PROSITE" id="PS51192">
    <property type="entry name" value="HELICASE_ATP_BIND_1"/>
    <property type="match status" value="1"/>
</dbReference>
<keyword evidence="21" id="KW-0645">Protease</keyword>
<comment type="function">
    <text evidence="52">Component of the viral RNA replication complex that functions in virion assembly and antagonizes the host immune response.</text>
</comment>
<dbReference type="GO" id="GO:0044167">
    <property type="term" value="C:host cell endoplasmic reticulum membrane"/>
    <property type="evidence" value="ECO:0007669"/>
    <property type="project" value="UniProtKB-SubCell"/>
</dbReference>
<feature type="transmembrane region" description="Helical" evidence="65">
    <location>
        <begin position="1154"/>
        <end position="1176"/>
    </location>
</feature>
<evidence type="ECO:0000256" key="20">
    <source>
        <dbReference type="ARBA" id="ARBA00022664"/>
    </source>
</evidence>
<sequence length="3405" mass="378838">MATKGMNKSRARSRGVNMVAARVKNLAVKVKNKTKQSARGLRGFLLFLVAQIFWARKLTPQVKRLWRMVDKVQGLRILKNIRNIVTNLMKGLAGRKKKRSLTVPLVLLLVPLLAYSATVTRQRGLGLLLNVTFADVGKTYEVEGGNCSVNTLDAGKWCEDYVEYECVTLSEGEEPDDLDCWCYGVDNVRVTYGRCKSGGSRRSRRSAVITPHVDKGLTTRQEKWLPTKIGEQQLQKVEKWIMRNPLYALGAVALAYFVGTSNVQRVVIAILLLGIGPAYSTHCLGIPKRDFIRGLDGNTWVSVVLEQGSCVTLIADNKPSVDVWLSSIVVDTPTLVRKVCYASSVTGSKASGACPTMGDAHMSEEGNEEWECKRSYSDRGWGNGCGLFGKGSIVACAKFSCTHEMEVYQIDATKIEYTISAQVHSGAKKDDWVNHTKLVTFVPTTGTSTVAFTGYGNFGLECHVQMMVDLSNSYLVKVGTDAWLVNKQWVHDITLPWQSGTGGHWRDKHFMVDFEQPHAVTMKALVLGSQEGALRTALSGAMVVELNSNRYSLKGGHVTCKAYMNNLILKGSTYSMCKRGMSFAKQPVETDHGTAVMQIKVTTGAPCRIPVIAADSMAGTENRGSVITTNPIAASNNDEVLVEISPPFGESYIIVGNGDDKLTYHWQRSGSTIGNLFTETMKGAQRMIITGEHSWDFGSTGGFFSSIAKAVHTVFGAAFHAIFGGLSWITKILIGGLLIWLGLNSRSSSMSMGFICVGALLLVLATGVGAEVGCSLSWKQREMKCGDGVFVFKDSDDWFSKYQYIPEDPKTMATLIHQAHQDGLCGLSSVSDLEHRMWYSRVDEINAILDENEVDLTVVVQESDAVYLRGSHAFPRPKSELKYGWKTWGKNIIFNPSRKNGTFIIDGKSRAECPFNKRVWNSIRVEEFGTGVYQTRVFMRPEFDYTKLCDTGTLGAAVKGSVSAHGDPMFWMESEEINGTWMITTLEALNYRECEWPSSHTLDGAKVVESDMFMPRSLAGPISRHNHIPGYKVQTSGPWHNVPLEIRREECPGTTVVVDEKCDDRAKSVRSTTDSGKIIPEWCCRSCTMPPVSFWGPDGCWYSMEVRPKHTNEAHLVKSWVVASKGDVDPFSLGLLMLFLCSDMFLMKRFSMRAILVGSLVMLGAMTLGSLSYLDLLRYAITVGMYMAEINSGGDVTHLALLAVFRVRAGFVSMLALKRLWSPRERFVATCGIVMVQLALGDLLSTDIMEWLNAAGMAVLIIKSIVEPKRCNAVLPLLCLLTPLTMVEIQRAVMFVCSIVIFVTIWQTDSVSTRKTIPLVALTVCSFFKWTSPFLGLVCYLAFTRLPQRSWPLGETMAAVGLVGVLAGMGLKDMNGMLGPVAVGGVLLIVMSLSGKVDGLVIKKVADVTWDEDAEISGASHRYDVEQTDTGEFKLRNEEPAPWIQVAVLTIAILSAAIHPACLAVVTIGWFAWQKTTTRSGVLWDIPTVVPPEEVSYLEDGVYTINQNSFLGLAQKGVGVVKDGVFHTMWHVTRGAILLHAGKRMTPSWANVKEDLISYGGGWKLDAKWDGSEEVQLIAVSPGKVPVNVQTTPSVFQLKNGKEIGAVNLDYPSGSSGSPILNKNGDVIGLYGNGILIGNNTYVSAIAQSDSVEEGGTEQLQDIPTMLKKGMLTVLDFHPGAGKTRIYLPQILKECEKLKLKTLVLAPTRVVLSEMREAMPKMSIKYHTQAFSNTSTGKEIIDAMCHATLTHRMLEPTRVTNWEVVIMDEAHFMDPASIAARGWAAHRSRARECATIFMSATPPGTSNEFPESNGMIEDIKKDVPSEPWTKGHEWILEDKRPTAWFLPSIRIANSIANCLRKADRTVVVLNRKTFEKEYPTIKSKKPDFILATDIAEMGANLKVERVIDCRTAYKPILVDDATKVMVKGPLRISASSAAQRRGRIGRDPNRDTDTYIYGDSTTEDNGHYVCWTEGSMLLDNMEIRNGMIAPLYGVEGTKTTTSPGETRLREDQRKVFRELVKRLDMPVWLSWQVAKAGLKVQDRSWCFDGEDDNTLLNDNGEPILARSPGGAKKPLKPRWVDTRVCSDNASLIDFIKFAEGRRSASGILLGLQGFPEFLSGKMREAIDTVTVLYTSDTGSRAYKHALAMMPEATTIFLLVMLAIICTSGVIMFFLAPKGLSRMSMAMMTMLVSAYLMSLGGMNPVQISCVMLVFFIFMVVLIPEPGTQRSTYDNQIIYLLVGVLSLILLVAANEMELLEKTKRDIFGAVVVEEAKRWTFPEFDLRPGAAWTVYVGLVTLVTPMLHHWIKIDYGNISLSGITQNAQVLGLMDRGIPFIKMNMSVVILLLSAWNGITLLPLFAGMGAAALHWGFILPGLRAQAAKAAQKRVYHGVAKNPVVDGNPTVDIDDAPGMPAMYEKKLALVILLALSILNLVLTRTPFATAEMVVLGSAAVGPLIEGNTNAYWNGPIAVAFSGLMRGNYYATIGLAYNGWLAKQTRRGKAAGVTLGEVWKRQLNMLGKQEFERYKVSDITEVDRTAARRYLKEGRTDVGISVSRGAAKIRWLHERGYLRITGRVLDLGCGRGGWSYYAAAQKEVMSVKGYTLGIEGHEKPIHMQTLGWNIVKFKDKSNVFTMPTEPSDTLFCDIGESSSNPLVERDRTMKVLENFERWKHVNTENFCVKVLAPYHPDVIEKLERLQLRFGGGIVRVPFSRNSTHEMYYISGARNNITHMVNTTSRSLLRRMSRPSGKAVIEGDVFLPTGTRSVASEAGPIDHEALKPRVDQIKAEYSRTWTHDSNHPYRTWHYLGSYLCKATGSSSSMINGIVKMLSMPWDKFESVTLLAMTDTTPFGQQRVFKEKVDTKAPPPPPGTRAIMRVVNAWLFQHLARKKKPRICTREEFVAKVRSHAALGAYLEEQDKWKSASEAVQDPQFWKLVDDERKLHLQGQCRTCVYNMMGKREKKPSEFGKAKGSRAIWYMWLGARFLEFEALGFLNEDHWVSRENSGGGVEGTGLQYLGYILKELGGKTGGNMYADDTAGWDTRITEEDLEDEQEILKYMDEKHKKLAWAVTELAYKNKVVKVMRPGPGGLTFMDIISRRDQRGSGQVVTYALNTVTNLKVQLIRMAEAEHVITNFDVDTVSQKTLQDLRCWLDRFGVDRLSRMAVSGDDCVVKPIDDQFADALTHLNSMSKIRKDIDDWKPSQGWASWEDVPFCSHHFHELILKDGRSIIAPCRDQDELIGRARVSPGNGWMIRETACLSKAYAQMWLLMYFHRRDLRVMANAINSTVPVDWVPTGRTTWSIHGKGEWMTTEDMLQVWNRVWIEDNPHQTDKTPVIEWRDIPYLPKSVDKTCNSLVGTTQRASWARDIKHTVHRIRGLVGNEKYTDYLATMDRFRELEESGPGEVLW</sequence>
<dbReference type="InterPro" id="IPR047530">
    <property type="entry name" value="Flavi_RdRp"/>
</dbReference>
<feature type="transmembrane region" description="Helical" evidence="65">
    <location>
        <begin position="1350"/>
        <end position="1371"/>
    </location>
</feature>
<dbReference type="InterPro" id="IPR038055">
    <property type="entry name" value="Glycoprot_E_dimer_dom"/>
</dbReference>
<dbReference type="InterPro" id="IPR026490">
    <property type="entry name" value="mRNA_cap_0/1_MeTrfase"/>
</dbReference>
<keyword evidence="13" id="KW-0597">Phosphoprotein</keyword>
<dbReference type="InterPro" id="IPR011492">
    <property type="entry name" value="Flavi_DEAD"/>
</dbReference>
<feature type="disulfide bond" evidence="62">
    <location>
        <begin position="462"/>
        <end position="560"/>
    </location>
</feature>
<dbReference type="Gene3D" id="2.40.10.10">
    <property type="entry name" value="Trypsin-like serine proteases"/>
    <property type="match status" value="1"/>
</dbReference>
<evidence type="ECO:0000256" key="26">
    <source>
        <dbReference type="ARBA" id="ARBA00022723"/>
    </source>
</evidence>
<evidence type="ECO:0000256" key="19">
    <source>
        <dbReference type="ARBA" id="ARBA00022632"/>
    </source>
</evidence>
<keyword evidence="18" id="KW-0489">Methyltransferase</keyword>
<dbReference type="GO" id="GO:0052170">
    <property type="term" value="P:symbiont-mediated suppression of host innate immune response"/>
    <property type="evidence" value="ECO:0007669"/>
    <property type="project" value="UniProtKB-KW"/>
</dbReference>
<evidence type="ECO:0000256" key="14">
    <source>
        <dbReference type="ARBA" id="ARBA00022561"/>
    </source>
</evidence>
<dbReference type="SUPFAM" id="SSF52540">
    <property type="entry name" value="P-loop containing nucleoside triphosphate hydrolases"/>
    <property type="match status" value="2"/>
</dbReference>
<dbReference type="GO" id="GO:0017111">
    <property type="term" value="F:ribonucleoside triphosphate phosphatase activity"/>
    <property type="evidence" value="ECO:0007669"/>
    <property type="project" value="UniProtKB-EC"/>
</dbReference>
<dbReference type="InterPro" id="IPR000487">
    <property type="entry name" value="Flavi_NS2B"/>
</dbReference>
<evidence type="ECO:0000256" key="60">
    <source>
        <dbReference type="ARBA" id="ARBA00047984"/>
    </source>
</evidence>
<evidence type="ECO:0000256" key="53">
    <source>
        <dbReference type="ARBA" id="ARBA00024468"/>
    </source>
</evidence>
<dbReference type="GO" id="GO:0039564">
    <property type="term" value="P:symbiont-mediated suppression of host JAK-STAT cascade via inhibition of STAT2 activity"/>
    <property type="evidence" value="ECO:0007669"/>
    <property type="project" value="UniProtKB-KW"/>
</dbReference>
<dbReference type="Pfam" id="PF20483">
    <property type="entry name" value="Flavi_NS5_thumb"/>
    <property type="match status" value="1"/>
</dbReference>
<dbReference type="Gene3D" id="2.60.98.10">
    <property type="entry name" value="Tick-borne Encephalitis virus Glycoprotein, domain 1"/>
    <property type="match status" value="1"/>
</dbReference>
<dbReference type="Gene3D" id="3.30.67.10">
    <property type="entry name" value="Viral Envelope Glycoprotein, domain 2"/>
    <property type="match status" value="1"/>
</dbReference>
<keyword evidence="43 65" id="KW-0472">Membrane</keyword>
<dbReference type="CDD" id="cd17931">
    <property type="entry name" value="DEXHc_viral_Ns3"/>
    <property type="match status" value="1"/>
</dbReference>
<dbReference type="InterPro" id="IPR027287">
    <property type="entry name" value="Flavi_E_Ig-like"/>
</dbReference>
<evidence type="ECO:0000256" key="57">
    <source>
        <dbReference type="ARBA" id="ARBA00035667"/>
    </source>
</evidence>
<evidence type="ECO:0000256" key="62">
    <source>
        <dbReference type="PIRSR" id="PIRSR003817-3"/>
    </source>
</evidence>
<dbReference type="InterPro" id="IPR000752">
    <property type="entry name" value="Flavi_NS2A"/>
</dbReference>
<evidence type="ECO:0000256" key="65">
    <source>
        <dbReference type="SAM" id="Phobius"/>
    </source>
</evidence>
<dbReference type="PROSITE" id="PS51528">
    <property type="entry name" value="FLAVIVIRUS_NS3PRO"/>
    <property type="match status" value="1"/>
</dbReference>
<dbReference type="InterPro" id="IPR014756">
    <property type="entry name" value="Ig_E-set"/>
</dbReference>
<evidence type="ECO:0000256" key="47">
    <source>
        <dbReference type="ARBA" id="ARBA00023200"/>
    </source>
</evidence>
<dbReference type="InterPro" id="IPR046811">
    <property type="entry name" value="Flavi_NS5_thumb"/>
</dbReference>
<dbReference type="InterPro" id="IPR000404">
    <property type="entry name" value="Flavi_NS4A"/>
</dbReference>
<dbReference type="CDD" id="cd17038">
    <property type="entry name" value="Flavi_M"/>
    <property type="match status" value="1"/>
</dbReference>
<evidence type="ECO:0000256" key="21">
    <source>
        <dbReference type="ARBA" id="ARBA00022670"/>
    </source>
</evidence>
<keyword evidence="38" id="KW-0694">RNA-binding</keyword>
<evidence type="ECO:0000256" key="32">
    <source>
        <dbReference type="ARBA" id="ARBA00022830"/>
    </source>
</evidence>
<evidence type="ECO:0000259" key="69">
    <source>
        <dbReference type="PROSITE" id="PS51527"/>
    </source>
</evidence>
<dbReference type="Gene3D" id="3.40.50.300">
    <property type="entry name" value="P-loop containing nucleotide triphosphate hydrolases"/>
    <property type="match status" value="2"/>
</dbReference>
<dbReference type="Gene3D" id="1.10.8.970">
    <property type="entry name" value="Flavivirus envelope glycoprotein M-like"/>
    <property type="match status" value="1"/>
</dbReference>
<dbReference type="GO" id="GO:0004483">
    <property type="term" value="F:methyltransferase cap1 activity"/>
    <property type="evidence" value="ECO:0007669"/>
    <property type="project" value="InterPro"/>
</dbReference>
<dbReference type="GO" id="GO:0004482">
    <property type="term" value="F:mRNA 5'-cap (guanine-N7-)-methyltransferase activity"/>
    <property type="evidence" value="ECO:0007669"/>
    <property type="project" value="InterPro"/>
</dbReference>
<feature type="transmembrane region" description="Helical" evidence="65">
    <location>
        <begin position="752"/>
        <end position="774"/>
    </location>
</feature>
<evidence type="ECO:0000256" key="18">
    <source>
        <dbReference type="ARBA" id="ARBA00022603"/>
    </source>
</evidence>
<feature type="transmembrane region" description="Helical" evidence="65">
    <location>
        <begin position="2155"/>
        <end position="2175"/>
    </location>
</feature>
<dbReference type="InterPro" id="IPR011998">
    <property type="entry name" value="Flavi_Glycoprot_E_cen/dimer"/>
</dbReference>
<feature type="domain" description="MRNA cap 0-1 NS5-type MT" evidence="71">
    <location>
        <begin position="2500"/>
        <end position="2764"/>
    </location>
</feature>
<evidence type="ECO:0000256" key="46">
    <source>
        <dbReference type="ARBA" id="ARBA00023184"/>
    </source>
</evidence>
<accession>A0A1Z3FTS1</accession>
<dbReference type="InterPro" id="IPR038345">
    <property type="entry name" value="Flavi_E_Stem/Anchor_dom_sf"/>
</dbReference>
<dbReference type="InterPro" id="IPR007094">
    <property type="entry name" value="RNA-dir_pol_PSvirus"/>
</dbReference>
<feature type="binding site" evidence="63">
    <location>
        <position position="3231"/>
    </location>
    <ligand>
        <name>Zn(2+)</name>
        <dbReference type="ChEBI" id="CHEBI:29105"/>
        <label>2</label>
    </ligand>
</feature>
<evidence type="ECO:0000256" key="63">
    <source>
        <dbReference type="PIRSR" id="PIRSR003817-4"/>
    </source>
</evidence>
<evidence type="ECO:0000256" key="59">
    <source>
        <dbReference type="ARBA" id="ARBA00047631"/>
    </source>
</evidence>
<dbReference type="SUPFAM" id="SSF50494">
    <property type="entry name" value="Trypsin-like serine proteases"/>
    <property type="match status" value="1"/>
</dbReference>
<organismHost>
    <name type="scientific">Ovis aries</name>
    <name type="common">Sheep</name>
    <dbReference type="NCBI Taxonomy" id="9940"/>
</organismHost>
<reference evidence="72" key="1">
    <citation type="submission" date="2016-10" db="EMBL/GenBank/DDBJ databases">
        <title>Emergence of Wesselsbron virus among black rat and humans in Eastern Senegal in 2013.</title>
        <authorList>
            <person name="Diagne M.M."/>
            <person name="Faye M."/>
            <person name="Faye O."/>
            <person name="Sow A."/>
            <person name="Balique F."/>
            <person name="Granjon L."/>
            <person name="Handschumacher P."/>
            <person name="Faye O."/>
            <person name="Diallo M."/>
            <person name="Sall A.A."/>
        </authorList>
    </citation>
    <scope>NUCLEOTIDE SEQUENCE</scope>
    <source>
        <strain evidence="72">WSLV-IP262451/SEN/2014</strain>
    </source>
</reference>
<evidence type="ECO:0000256" key="56">
    <source>
        <dbReference type="ARBA" id="ARBA00035616"/>
    </source>
</evidence>
<feature type="transmembrane region" description="Helical" evidence="65">
    <location>
        <begin position="2234"/>
        <end position="2251"/>
    </location>
</feature>
<evidence type="ECO:0000256" key="4">
    <source>
        <dbReference type="ARBA" id="ARBA00004385"/>
    </source>
</evidence>
<keyword evidence="15" id="KW-1048">Host nucleus</keyword>
<evidence type="ECO:0000256" key="36">
    <source>
        <dbReference type="ARBA" id="ARBA00022870"/>
    </source>
</evidence>
<feature type="domain" description="Helicase C-terminal" evidence="68">
    <location>
        <begin position="1815"/>
        <end position="1992"/>
    </location>
</feature>
<keyword evidence="11" id="KW-1170">Fusion of virus membrane with host endosomal membrane</keyword>
<feature type="transmembrane region" description="Helical" evidence="65">
    <location>
        <begin position="1317"/>
        <end position="1343"/>
    </location>
</feature>
<dbReference type="SMART" id="SM00490">
    <property type="entry name" value="HELICc"/>
    <property type="match status" value="1"/>
</dbReference>
<evidence type="ECO:0000256" key="48">
    <source>
        <dbReference type="ARBA" id="ARBA00023258"/>
    </source>
</evidence>
<feature type="domain" description="Helicase ATP-binding" evidence="67">
    <location>
        <begin position="1664"/>
        <end position="1820"/>
    </location>
</feature>
<organism evidence="72">
    <name type="scientific">Wesselsbron virus</name>
    <name type="common">WSLV</name>
    <dbReference type="NCBI Taxonomy" id="164416"/>
    <lineage>
        <taxon>Viruses</taxon>
        <taxon>Riboviria</taxon>
        <taxon>Orthornavirae</taxon>
        <taxon>Kitrinoviricota</taxon>
        <taxon>Flasuviricetes</taxon>
        <taxon>Amarillovirales</taxon>
        <taxon>Flaviviridae</taxon>
        <taxon>Orthoflavivirus</taxon>
        <taxon>Orthoflavivirus wesselsbronense</taxon>
    </lineage>
</organism>
<dbReference type="Gene3D" id="1.20.1280.260">
    <property type="match status" value="1"/>
</dbReference>
<keyword evidence="19" id="KW-1090">Inhibition of host innate immune response by virus</keyword>
<dbReference type="GO" id="GO:0039694">
    <property type="term" value="P:viral RNA genome replication"/>
    <property type="evidence" value="ECO:0007669"/>
    <property type="project" value="InterPro"/>
</dbReference>
<organismHost>
    <name type="scientific">Homo sapiens</name>
    <name type="common">Human</name>
    <dbReference type="NCBI Taxonomy" id="9606"/>
</organismHost>
<dbReference type="InterPro" id="IPR001122">
    <property type="entry name" value="Flavi_capsidC"/>
</dbReference>
<dbReference type="PROSITE" id="PS51194">
    <property type="entry name" value="HELICASE_CTER"/>
    <property type="match status" value="1"/>
</dbReference>
<dbReference type="Gene3D" id="3.30.387.10">
    <property type="entry name" value="Viral Envelope Glycoprotein, domain 3"/>
    <property type="match status" value="1"/>
</dbReference>
<evidence type="ECO:0000256" key="31">
    <source>
        <dbReference type="ARBA" id="ARBA00022825"/>
    </source>
</evidence>
<keyword evidence="29" id="KW-1161">Viral attachment to host cell</keyword>
<evidence type="ECO:0000256" key="5">
    <source>
        <dbReference type="ARBA" id="ARBA00004407"/>
    </source>
</evidence>
<dbReference type="InterPro" id="IPR000208">
    <property type="entry name" value="Flavi_RdRp_fingers/palm"/>
</dbReference>
<keyword evidence="36" id="KW-1043">Host membrane</keyword>
<keyword evidence="49" id="KW-0899">Viral immunoevasion</keyword>
<feature type="transmembrane region" description="Helical" evidence="65">
    <location>
        <begin position="1377"/>
        <end position="1394"/>
    </location>
</feature>
<dbReference type="CDD" id="cd12149">
    <property type="entry name" value="Flavi_E_C"/>
    <property type="match status" value="1"/>
</dbReference>
<organismHost>
    <name type="scientific">Capra hircus</name>
    <name type="common">Goat</name>
    <dbReference type="NCBI Taxonomy" id="9925"/>
</organismHost>
<dbReference type="GO" id="GO:0046872">
    <property type="term" value="F:metal ion binding"/>
    <property type="evidence" value="ECO:0007669"/>
    <property type="project" value="UniProtKB-KW"/>
</dbReference>
<comment type="function">
    <text evidence="55">Required cofactor for the serine protease function of NS3. May have membrane-destabilizing activity and form viroporins.</text>
</comment>
<feature type="transmembrane region" description="Helical" evidence="65">
    <location>
        <begin position="1443"/>
        <end position="1473"/>
    </location>
</feature>
<dbReference type="GO" id="GO:0055036">
    <property type="term" value="C:virion membrane"/>
    <property type="evidence" value="ECO:0007669"/>
    <property type="project" value="UniProtKB-SubCell"/>
</dbReference>
<feature type="binding site" evidence="63">
    <location>
        <position position="2942"/>
    </location>
    <ligand>
        <name>Zn(2+)</name>
        <dbReference type="ChEBI" id="CHEBI:29105"/>
        <label>1</label>
    </ligand>
</feature>
<dbReference type="InterPro" id="IPR002877">
    <property type="entry name" value="RNA_MeTrfase_FtsJ_dom"/>
</dbReference>
<evidence type="ECO:0000313" key="72">
    <source>
        <dbReference type="EMBL" id="ASC48301.1"/>
    </source>
</evidence>
<keyword evidence="50" id="KW-1160">Virus entry into host cell</keyword>
<evidence type="ECO:0000256" key="6">
    <source>
        <dbReference type="ARBA" id="ARBA00004461"/>
    </source>
</evidence>
<dbReference type="GO" id="GO:0019028">
    <property type="term" value="C:viral capsid"/>
    <property type="evidence" value="ECO:0007669"/>
    <property type="project" value="UniProtKB-KW"/>
</dbReference>
<evidence type="ECO:0000256" key="39">
    <source>
        <dbReference type="ARBA" id="ARBA00022953"/>
    </source>
</evidence>
<dbReference type="InterPro" id="IPR001650">
    <property type="entry name" value="Helicase_C-like"/>
</dbReference>
<dbReference type="Gene3D" id="3.40.50.150">
    <property type="entry name" value="Vaccinia Virus protein VP39"/>
    <property type="match status" value="1"/>
</dbReference>
<dbReference type="InterPro" id="IPR038302">
    <property type="entry name" value="Env_glycoprot_M_sf_flavivir"/>
</dbReference>
<dbReference type="Pfam" id="PF00869">
    <property type="entry name" value="Flavi_glycoprot"/>
    <property type="match status" value="1"/>
</dbReference>
<feature type="disulfide bond" evidence="62">
    <location>
        <begin position="354"/>
        <end position="385"/>
    </location>
</feature>
<evidence type="ECO:0000256" key="29">
    <source>
        <dbReference type="ARBA" id="ARBA00022804"/>
    </source>
</evidence>
<dbReference type="Pfam" id="PF01350">
    <property type="entry name" value="Flavi_NS4A"/>
    <property type="match status" value="1"/>
</dbReference>
<dbReference type="SUPFAM" id="SSF56672">
    <property type="entry name" value="DNA/RNA polymerases"/>
    <property type="match status" value="1"/>
</dbReference>
<evidence type="ECO:0000256" key="11">
    <source>
        <dbReference type="ARBA" id="ARBA00022510"/>
    </source>
</evidence>
<feature type="binding site" evidence="63">
    <location>
        <position position="3350"/>
    </location>
    <ligand>
        <name>Zn(2+)</name>
        <dbReference type="ChEBI" id="CHEBI:29105"/>
        <label>2</label>
    </ligand>
</feature>
<keyword evidence="28" id="KW-0378">Hydrolase</keyword>
<dbReference type="InterPro" id="IPR002535">
    <property type="entry name" value="Flavi_propep"/>
</dbReference>
<dbReference type="SUPFAM" id="SSF53335">
    <property type="entry name" value="S-adenosyl-L-methionine-dependent methyltransferases"/>
    <property type="match status" value="1"/>
</dbReference>
<evidence type="ECO:0000259" key="70">
    <source>
        <dbReference type="PROSITE" id="PS51528"/>
    </source>
</evidence>
<evidence type="ECO:0000256" key="51">
    <source>
        <dbReference type="ARBA" id="ARBA00023443"/>
    </source>
</evidence>
<evidence type="ECO:0000256" key="61">
    <source>
        <dbReference type="PIRSR" id="PIRSR003817-1"/>
    </source>
</evidence>
<dbReference type="InterPro" id="IPR026470">
    <property type="entry name" value="Flavi_E_Stem/Anchor_dom"/>
</dbReference>
<keyword evidence="23" id="KW-0949">S-adenosyl-L-methionine</keyword>
<dbReference type="InterPro" id="IPR001157">
    <property type="entry name" value="Flavi_NS1"/>
</dbReference>
<evidence type="ECO:0000256" key="52">
    <source>
        <dbReference type="ARBA" id="ARBA00024317"/>
    </source>
</evidence>
<feature type="active site" description="Charge relay system; for serine protease NS3 activity" evidence="61">
    <location>
        <position position="1555"/>
    </location>
</feature>
<feature type="active site" description="Charge relay system; for serine protease NS3 activity" evidence="61">
    <location>
        <position position="1531"/>
    </location>
</feature>
<keyword evidence="22" id="KW-0808">Transferase</keyword>
<dbReference type="PROSITE" id="PS51527">
    <property type="entry name" value="FLAVIVIRUS_NS2B"/>
    <property type="match status" value="1"/>
</dbReference>
<evidence type="ECO:0000256" key="37">
    <source>
        <dbReference type="ARBA" id="ARBA00022883"/>
    </source>
</evidence>
<evidence type="ECO:0000256" key="24">
    <source>
        <dbReference type="ARBA" id="ARBA00022692"/>
    </source>
</evidence>
<feature type="transmembrane region" description="Helical" evidence="65">
    <location>
        <begin position="101"/>
        <end position="119"/>
    </location>
</feature>
<dbReference type="GO" id="GO:0004252">
    <property type="term" value="F:serine-type endopeptidase activity"/>
    <property type="evidence" value="ECO:0007669"/>
    <property type="project" value="InterPro"/>
</dbReference>
<dbReference type="InterPro" id="IPR000336">
    <property type="entry name" value="Flavivir/Alphavir_Ig-like_sf"/>
</dbReference>
<keyword evidence="24 65" id="KW-0812">Transmembrane</keyword>
<dbReference type="GO" id="GO:0003724">
    <property type="term" value="F:RNA helicase activity"/>
    <property type="evidence" value="ECO:0007669"/>
    <property type="project" value="UniProtKB-EC"/>
</dbReference>
<dbReference type="GO" id="GO:0019062">
    <property type="term" value="P:virion attachment to host cell"/>
    <property type="evidence" value="ECO:0007669"/>
    <property type="project" value="UniProtKB-KW"/>
</dbReference>
<evidence type="ECO:0000259" key="71">
    <source>
        <dbReference type="PROSITE" id="PS51591"/>
    </source>
</evidence>